<sequence>MCPLHLTRPLQGAVGCHYAAPGSILGLRVLLRDPEVICGIRTWALVSLLEHKPPVLTTRPPLPTSPEGITGALLSQSLGSWSPLSPKPFHPGGQIYRGPGGSKHLLFPTNGDS</sequence>
<dbReference type="Proteomes" id="UP001482620">
    <property type="component" value="Unassembled WGS sequence"/>
</dbReference>
<name>A0ABV0T257_9TELE</name>
<reference evidence="2 3" key="1">
    <citation type="submission" date="2021-06" db="EMBL/GenBank/DDBJ databases">
        <authorList>
            <person name="Palmer J.M."/>
        </authorList>
    </citation>
    <scope>NUCLEOTIDE SEQUENCE [LARGE SCALE GENOMIC DNA]</scope>
    <source>
        <strain evidence="3">if_2019</strain>
        <tissue evidence="2">Muscle</tissue>
    </source>
</reference>
<dbReference type="EMBL" id="JAHRIQ010016929">
    <property type="protein sequence ID" value="MEQ2226953.1"/>
    <property type="molecule type" value="Genomic_DNA"/>
</dbReference>
<keyword evidence="3" id="KW-1185">Reference proteome</keyword>
<protein>
    <submittedName>
        <fullName evidence="2">Uncharacterized protein</fullName>
    </submittedName>
</protein>
<accession>A0ABV0T257</accession>
<comment type="caution">
    <text evidence="2">The sequence shown here is derived from an EMBL/GenBank/DDBJ whole genome shotgun (WGS) entry which is preliminary data.</text>
</comment>
<evidence type="ECO:0000313" key="2">
    <source>
        <dbReference type="EMBL" id="MEQ2226953.1"/>
    </source>
</evidence>
<evidence type="ECO:0000313" key="3">
    <source>
        <dbReference type="Proteomes" id="UP001482620"/>
    </source>
</evidence>
<proteinExistence type="predicted"/>
<organism evidence="2 3">
    <name type="scientific">Ilyodon furcidens</name>
    <name type="common">goldbreast splitfin</name>
    <dbReference type="NCBI Taxonomy" id="33524"/>
    <lineage>
        <taxon>Eukaryota</taxon>
        <taxon>Metazoa</taxon>
        <taxon>Chordata</taxon>
        <taxon>Craniata</taxon>
        <taxon>Vertebrata</taxon>
        <taxon>Euteleostomi</taxon>
        <taxon>Actinopterygii</taxon>
        <taxon>Neopterygii</taxon>
        <taxon>Teleostei</taxon>
        <taxon>Neoteleostei</taxon>
        <taxon>Acanthomorphata</taxon>
        <taxon>Ovalentaria</taxon>
        <taxon>Atherinomorphae</taxon>
        <taxon>Cyprinodontiformes</taxon>
        <taxon>Goodeidae</taxon>
        <taxon>Ilyodon</taxon>
    </lineage>
</organism>
<feature type="region of interest" description="Disordered" evidence="1">
    <location>
        <begin position="83"/>
        <end position="113"/>
    </location>
</feature>
<gene>
    <name evidence="2" type="ORF">ILYODFUR_032622</name>
</gene>
<evidence type="ECO:0000256" key="1">
    <source>
        <dbReference type="SAM" id="MobiDB-lite"/>
    </source>
</evidence>